<dbReference type="EMBL" id="LAZR01000568">
    <property type="protein sequence ID" value="KKN64113.1"/>
    <property type="molecule type" value="Genomic_DNA"/>
</dbReference>
<gene>
    <name evidence="1" type="ORF">LCGC14_0495400</name>
</gene>
<proteinExistence type="predicted"/>
<name>A0A0F9VE83_9ZZZZ</name>
<dbReference type="AlphaFoldDB" id="A0A0F9VE83"/>
<evidence type="ECO:0000313" key="1">
    <source>
        <dbReference type="EMBL" id="KKN64113.1"/>
    </source>
</evidence>
<comment type="caution">
    <text evidence="1">The sequence shown here is derived from an EMBL/GenBank/DDBJ whole genome shotgun (WGS) entry which is preliminary data.</text>
</comment>
<organism evidence="1">
    <name type="scientific">marine sediment metagenome</name>
    <dbReference type="NCBI Taxonomy" id="412755"/>
    <lineage>
        <taxon>unclassified sequences</taxon>
        <taxon>metagenomes</taxon>
        <taxon>ecological metagenomes</taxon>
    </lineage>
</organism>
<protein>
    <submittedName>
        <fullName evidence="1">Uncharacterized protein</fullName>
    </submittedName>
</protein>
<reference evidence="1" key="1">
    <citation type="journal article" date="2015" name="Nature">
        <title>Complex archaea that bridge the gap between prokaryotes and eukaryotes.</title>
        <authorList>
            <person name="Spang A."/>
            <person name="Saw J.H."/>
            <person name="Jorgensen S.L."/>
            <person name="Zaremba-Niedzwiedzka K."/>
            <person name="Martijn J."/>
            <person name="Lind A.E."/>
            <person name="van Eijk R."/>
            <person name="Schleper C."/>
            <person name="Guy L."/>
            <person name="Ettema T.J."/>
        </authorList>
    </citation>
    <scope>NUCLEOTIDE SEQUENCE</scope>
</reference>
<accession>A0A0F9VE83</accession>
<sequence length="230" mass="28300">MVKNMDLEKDFEFYSKKDWKKVKHQKHSENRFCWTKCPYDIYDEVPFCRPYDCDYVYQKSFDLMKHDEYGEILTLRFFSRNCLNKKQFEPPREDWYGKISFSFPYERGTITIWEGKVKILLKIYKNNKQSSDVFLYYQTPFPEYKRLMSVELPKDNPYHWRCERIIDNPCVQTTYEMRGYLRKYITVDWEDFKNIILFGSPGELRDGKCLNNRLLNKNRQSMIEMVKRRK</sequence>